<dbReference type="PANTHER" id="PTHR48081">
    <property type="entry name" value="AB HYDROLASE SUPERFAMILY PROTEIN C4A8.06C"/>
    <property type="match status" value="1"/>
</dbReference>
<dbReference type="Pfam" id="PF07859">
    <property type="entry name" value="Abhydrolase_3"/>
    <property type="match status" value="1"/>
</dbReference>
<gene>
    <name evidence="3" type="ORF">COEREDRAFT_82678</name>
</gene>
<dbReference type="Proteomes" id="UP000242474">
    <property type="component" value="Unassembled WGS sequence"/>
</dbReference>
<keyword evidence="4" id="KW-1185">Reference proteome</keyword>
<reference evidence="3 4" key="1">
    <citation type="journal article" date="2015" name="Genome Biol. Evol.">
        <title>Phylogenomic analyses indicate that early fungi evolved digesting cell walls of algal ancestors of land plants.</title>
        <authorList>
            <person name="Chang Y."/>
            <person name="Wang S."/>
            <person name="Sekimoto S."/>
            <person name="Aerts A.L."/>
            <person name="Choi C."/>
            <person name="Clum A."/>
            <person name="LaButti K.M."/>
            <person name="Lindquist E.A."/>
            <person name="Yee Ngan C."/>
            <person name="Ohm R.A."/>
            <person name="Salamov A.A."/>
            <person name="Grigoriev I.V."/>
            <person name="Spatafora J.W."/>
            <person name="Berbee M.L."/>
        </authorList>
    </citation>
    <scope>NUCLEOTIDE SEQUENCE [LARGE SCALE GENOMIC DNA]</scope>
    <source>
        <strain evidence="3 4">NRRL 1564</strain>
    </source>
</reference>
<dbReference type="InterPro" id="IPR013094">
    <property type="entry name" value="AB_hydrolase_3"/>
</dbReference>
<sequence length="395" mass="44671">MAVLRYYFVGKTLPSWDLKMQVFCELARYYGKILFPESSDDNIYNIDFEIIQKKFQNTPIPPTVLSKKVGIYSLCHIPVSDIVLDSDAFQGLGIAEEQFRNLIHADKDALANGIPRLLPYEIIASWEACKKWGILQDTSDMALKPQPLSDNEFVALCLHGGSYAMGNPASHRELLGRFSKETKLRCFVVDYRLAPLYPFPAQLHDALISFYYLISLGFPPEKIIVVGDSAGGHLSISLVLLLKHLARDTPQLPGGLVLLSPMPATDLHGESLIKNANYDYVCPTPLEWPTSPIRLFYKPGTKCTSEYKKEIKHPLLTFANGNLSGFPPTIVQSGSREILIDDIRILCNKLKEHNNPKTIIYKEYPDMVHVFHRFFHRPESDNAFKALSDFVNMLH</sequence>
<dbReference type="EMBL" id="KZ303516">
    <property type="protein sequence ID" value="PIA14549.1"/>
    <property type="molecule type" value="Genomic_DNA"/>
</dbReference>
<feature type="domain" description="Alpha/beta hydrolase fold-3" evidence="2">
    <location>
        <begin position="156"/>
        <end position="372"/>
    </location>
</feature>
<dbReference type="InterPro" id="IPR050300">
    <property type="entry name" value="GDXG_lipolytic_enzyme"/>
</dbReference>
<accession>A0A2G5B6B6</accession>
<name>A0A2G5B6B6_COERN</name>
<dbReference type="GO" id="GO:0016787">
    <property type="term" value="F:hydrolase activity"/>
    <property type="evidence" value="ECO:0007669"/>
    <property type="project" value="UniProtKB-KW"/>
</dbReference>
<dbReference type="OrthoDB" id="408631at2759"/>
<dbReference type="AlphaFoldDB" id="A0A2G5B6B6"/>
<keyword evidence="1 3" id="KW-0378">Hydrolase</keyword>
<evidence type="ECO:0000313" key="3">
    <source>
        <dbReference type="EMBL" id="PIA14549.1"/>
    </source>
</evidence>
<evidence type="ECO:0000313" key="4">
    <source>
        <dbReference type="Proteomes" id="UP000242474"/>
    </source>
</evidence>
<organism evidence="3 4">
    <name type="scientific">Coemansia reversa (strain ATCC 12441 / NRRL 1564)</name>
    <dbReference type="NCBI Taxonomy" id="763665"/>
    <lineage>
        <taxon>Eukaryota</taxon>
        <taxon>Fungi</taxon>
        <taxon>Fungi incertae sedis</taxon>
        <taxon>Zoopagomycota</taxon>
        <taxon>Kickxellomycotina</taxon>
        <taxon>Kickxellomycetes</taxon>
        <taxon>Kickxellales</taxon>
        <taxon>Kickxellaceae</taxon>
        <taxon>Coemansia</taxon>
    </lineage>
</organism>
<evidence type="ECO:0000256" key="1">
    <source>
        <dbReference type="ARBA" id="ARBA00022801"/>
    </source>
</evidence>
<dbReference type="Gene3D" id="3.40.50.1820">
    <property type="entry name" value="alpha/beta hydrolase"/>
    <property type="match status" value="1"/>
</dbReference>
<proteinExistence type="predicted"/>
<dbReference type="SUPFAM" id="SSF53474">
    <property type="entry name" value="alpha/beta-Hydrolases"/>
    <property type="match status" value="1"/>
</dbReference>
<dbReference type="PANTHER" id="PTHR48081:SF8">
    <property type="entry name" value="ALPHA_BETA HYDROLASE FOLD-3 DOMAIN-CONTAINING PROTEIN-RELATED"/>
    <property type="match status" value="1"/>
</dbReference>
<evidence type="ECO:0000259" key="2">
    <source>
        <dbReference type="Pfam" id="PF07859"/>
    </source>
</evidence>
<dbReference type="STRING" id="763665.A0A2G5B6B6"/>
<protein>
    <submittedName>
        <fullName evidence="3">Alpha/beta-hydrolase</fullName>
    </submittedName>
</protein>
<dbReference type="InterPro" id="IPR029058">
    <property type="entry name" value="AB_hydrolase_fold"/>
</dbReference>